<dbReference type="EMBL" id="UINC01035053">
    <property type="protein sequence ID" value="SVB26837.1"/>
    <property type="molecule type" value="Genomic_DNA"/>
</dbReference>
<dbReference type="SUPFAM" id="SSF51338">
    <property type="entry name" value="Composite domain of metallo-dependent hydrolases"/>
    <property type="match status" value="1"/>
</dbReference>
<dbReference type="Gene3D" id="2.30.40.10">
    <property type="entry name" value="Urease, subunit C, domain 1"/>
    <property type="match status" value="1"/>
</dbReference>
<accession>A0A382CNG2</accession>
<sequence>VCAQSSQTTVIKAGKVIVGDGTTMNSASIIIEGDKISLIGATASIETPLGATVVDLPNHTVLPGLMDMHTHINS</sequence>
<name>A0A382CNG2_9ZZZZ</name>
<feature type="non-terminal residue" evidence="1">
    <location>
        <position position="74"/>
    </location>
</feature>
<organism evidence="1">
    <name type="scientific">marine metagenome</name>
    <dbReference type="NCBI Taxonomy" id="408172"/>
    <lineage>
        <taxon>unclassified sequences</taxon>
        <taxon>metagenomes</taxon>
        <taxon>ecological metagenomes</taxon>
    </lineage>
</organism>
<feature type="non-terminal residue" evidence="1">
    <location>
        <position position="1"/>
    </location>
</feature>
<proteinExistence type="predicted"/>
<dbReference type="AlphaFoldDB" id="A0A382CNG2"/>
<protein>
    <recommendedName>
        <fullName evidence="2">Amidohydrolase-related domain-containing protein</fullName>
    </recommendedName>
</protein>
<dbReference type="InterPro" id="IPR011059">
    <property type="entry name" value="Metal-dep_hydrolase_composite"/>
</dbReference>
<dbReference type="GO" id="GO:0016810">
    <property type="term" value="F:hydrolase activity, acting on carbon-nitrogen (but not peptide) bonds"/>
    <property type="evidence" value="ECO:0007669"/>
    <property type="project" value="InterPro"/>
</dbReference>
<evidence type="ECO:0000313" key="1">
    <source>
        <dbReference type="EMBL" id="SVB26837.1"/>
    </source>
</evidence>
<dbReference type="PANTHER" id="PTHR43135:SF3">
    <property type="entry name" value="ALPHA-D-RIBOSE 1-METHYLPHOSPHONATE 5-TRIPHOSPHATE DIPHOSPHATASE"/>
    <property type="match status" value="1"/>
</dbReference>
<gene>
    <name evidence="1" type="ORF">METZ01_LOCUS179691</name>
</gene>
<reference evidence="1" key="1">
    <citation type="submission" date="2018-05" db="EMBL/GenBank/DDBJ databases">
        <authorList>
            <person name="Lanie J.A."/>
            <person name="Ng W.-L."/>
            <person name="Kazmierczak K.M."/>
            <person name="Andrzejewski T.M."/>
            <person name="Davidsen T.M."/>
            <person name="Wayne K.J."/>
            <person name="Tettelin H."/>
            <person name="Glass J.I."/>
            <person name="Rusch D."/>
            <person name="Podicherti R."/>
            <person name="Tsui H.-C.T."/>
            <person name="Winkler M.E."/>
        </authorList>
    </citation>
    <scope>NUCLEOTIDE SEQUENCE</scope>
</reference>
<dbReference type="InterPro" id="IPR051781">
    <property type="entry name" value="Metallo-dep_Hydrolase"/>
</dbReference>
<evidence type="ECO:0008006" key="2">
    <source>
        <dbReference type="Google" id="ProtNLM"/>
    </source>
</evidence>
<dbReference type="PANTHER" id="PTHR43135">
    <property type="entry name" value="ALPHA-D-RIBOSE 1-METHYLPHOSPHONATE 5-TRIPHOSPHATE DIPHOSPHATASE"/>
    <property type="match status" value="1"/>
</dbReference>